<dbReference type="InterPro" id="IPR050597">
    <property type="entry name" value="Cytochrome_c_Oxidase_Subunit"/>
</dbReference>
<evidence type="ECO:0000313" key="12">
    <source>
        <dbReference type="EMBL" id="MTW21044.1"/>
    </source>
</evidence>
<gene>
    <name evidence="12" type="ORF">GJ668_08010</name>
</gene>
<keyword evidence="6" id="KW-0249">Electron transport</keyword>
<feature type="binding site" description="axial binding residue" evidence="9">
    <location>
        <position position="130"/>
    </location>
    <ligand>
        <name>heme c</name>
        <dbReference type="ChEBI" id="CHEBI:61717"/>
        <label>2</label>
    </ligand>
    <ligandPart>
        <name>Fe</name>
        <dbReference type="ChEBI" id="CHEBI:18248"/>
    </ligandPart>
</feature>
<evidence type="ECO:0000256" key="9">
    <source>
        <dbReference type="PIRSR" id="PIRSR000005-2"/>
    </source>
</evidence>
<dbReference type="SUPFAM" id="SSF46626">
    <property type="entry name" value="Cytochrome c"/>
    <property type="match status" value="2"/>
</dbReference>
<keyword evidence="3 8" id="KW-0349">Heme</keyword>
<feature type="signal peptide" evidence="10">
    <location>
        <begin position="1"/>
        <end position="25"/>
    </location>
</feature>
<evidence type="ECO:0000256" key="10">
    <source>
        <dbReference type="SAM" id="SignalP"/>
    </source>
</evidence>
<feature type="binding site" description="axial binding residue" evidence="9">
    <location>
        <position position="79"/>
    </location>
    <ligand>
        <name>heme c</name>
        <dbReference type="ChEBI" id="CHEBI:61717"/>
        <label>1</label>
    </ligand>
    <ligandPart>
        <name>Fe</name>
        <dbReference type="ChEBI" id="CHEBI:18248"/>
    </ligandPart>
</feature>
<evidence type="ECO:0000256" key="1">
    <source>
        <dbReference type="ARBA" id="ARBA00004418"/>
    </source>
</evidence>
<feature type="binding site" description="covalent" evidence="8">
    <location>
        <position position="39"/>
    </location>
    <ligand>
        <name>heme c</name>
        <dbReference type="ChEBI" id="CHEBI:61717"/>
        <label>1</label>
    </ligand>
</feature>
<keyword evidence="4 9" id="KW-0479">Metal-binding</keyword>
<dbReference type="PROSITE" id="PS51007">
    <property type="entry name" value="CYTC"/>
    <property type="match status" value="1"/>
</dbReference>
<evidence type="ECO:0000313" key="13">
    <source>
        <dbReference type="Proteomes" id="UP000434044"/>
    </source>
</evidence>
<dbReference type="AlphaFoldDB" id="A0A6N8EFD1"/>
<evidence type="ECO:0000256" key="4">
    <source>
        <dbReference type="ARBA" id="ARBA00022723"/>
    </source>
</evidence>
<reference evidence="12 13" key="1">
    <citation type="submission" date="2019-11" db="EMBL/GenBank/DDBJ databases">
        <title>Whole-genome sequence of the anaerobic purple sulfur bacterium Allochromatium palmeri DSM 15591.</title>
        <authorList>
            <person name="Kyndt J.A."/>
            <person name="Meyer T.E."/>
        </authorList>
    </citation>
    <scope>NUCLEOTIDE SEQUENCE [LARGE SCALE GENOMIC DNA]</scope>
    <source>
        <strain evidence="12 13">DSM 15591</strain>
    </source>
</reference>
<name>A0A6N8EFD1_9GAMM</name>
<dbReference type="PANTHER" id="PTHR33751">
    <property type="entry name" value="CBB3-TYPE CYTOCHROME C OXIDASE SUBUNIT FIXP"/>
    <property type="match status" value="1"/>
</dbReference>
<proteinExistence type="predicted"/>
<feature type="binding site" description="axial binding residue" evidence="9">
    <location>
        <position position="172"/>
    </location>
    <ligand>
        <name>heme c</name>
        <dbReference type="ChEBI" id="CHEBI:61717"/>
        <label>2</label>
    </ligand>
    <ligandPart>
        <name>Fe</name>
        <dbReference type="ChEBI" id="CHEBI:18248"/>
    </ligandPart>
</feature>
<evidence type="ECO:0000256" key="6">
    <source>
        <dbReference type="ARBA" id="ARBA00022982"/>
    </source>
</evidence>
<dbReference type="InterPro" id="IPR036909">
    <property type="entry name" value="Cyt_c-like_dom_sf"/>
</dbReference>
<keyword evidence="5" id="KW-0574">Periplasm</keyword>
<dbReference type="Proteomes" id="UP000434044">
    <property type="component" value="Unassembled WGS sequence"/>
</dbReference>
<feature type="binding site" description="covalent" evidence="8">
    <location>
        <position position="126"/>
    </location>
    <ligand>
        <name>heme c</name>
        <dbReference type="ChEBI" id="CHEBI:61717"/>
        <label>2</label>
    </ligand>
</feature>
<comment type="PTM">
    <text evidence="8">Binds 2 heme c groups covalently per subunit.</text>
</comment>
<evidence type="ECO:0000256" key="5">
    <source>
        <dbReference type="ARBA" id="ARBA00022764"/>
    </source>
</evidence>
<keyword evidence="7 9" id="KW-0408">Iron</keyword>
<sequence>MTPGTTRFTLAASVLALGLASNVSAEPNAEMLANNCAGCHGTHGNSVGPASPSIAEMDPIVFVEVMEGFKNGEIASTIMGRIAKGYSTSEFEKMAGYFKQQTYRPAEQSFDTALADKGAKLHDKYCEKCHVEGGKPLADEEDYHILAGQWTPYLQYTMSDFREERRPMEKKMASKLRELLKAEGDEGLDALFAFYASQQ</sequence>
<dbReference type="GO" id="GO:0020037">
    <property type="term" value="F:heme binding"/>
    <property type="evidence" value="ECO:0007669"/>
    <property type="project" value="InterPro"/>
</dbReference>
<feature type="chain" id="PRO_5027022809" evidence="10">
    <location>
        <begin position="26"/>
        <end position="199"/>
    </location>
</feature>
<accession>A0A6N8EFD1</accession>
<dbReference type="OrthoDB" id="188778at2"/>
<comment type="caution">
    <text evidence="12">The sequence shown here is derived from an EMBL/GenBank/DDBJ whole genome shotgun (WGS) entry which is preliminary data.</text>
</comment>
<dbReference type="PIRSF" id="PIRSF000005">
    <property type="entry name" value="Cytochrome_c4"/>
    <property type="match status" value="1"/>
</dbReference>
<dbReference type="GO" id="GO:0005506">
    <property type="term" value="F:iron ion binding"/>
    <property type="evidence" value="ECO:0007669"/>
    <property type="project" value="InterPro"/>
</dbReference>
<dbReference type="InterPro" id="IPR009056">
    <property type="entry name" value="Cyt_c-like_dom"/>
</dbReference>
<feature type="domain" description="Cytochrome c" evidence="11">
    <location>
        <begin position="1"/>
        <end position="102"/>
    </location>
</feature>
<dbReference type="EMBL" id="WNKT01000012">
    <property type="protein sequence ID" value="MTW21044.1"/>
    <property type="molecule type" value="Genomic_DNA"/>
</dbReference>
<keyword evidence="2" id="KW-0813">Transport</keyword>
<evidence type="ECO:0000256" key="3">
    <source>
        <dbReference type="ARBA" id="ARBA00022617"/>
    </source>
</evidence>
<evidence type="ECO:0000259" key="11">
    <source>
        <dbReference type="PROSITE" id="PS51007"/>
    </source>
</evidence>
<dbReference type="RefSeq" id="WP_155449623.1">
    <property type="nucleotide sequence ID" value="NZ_WNKT01000012.1"/>
</dbReference>
<dbReference type="Gene3D" id="1.10.760.10">
    <property type="entry name" value="Cytochrome c-like domain"/>
    <property type="match status" value="2"/>
</dbReference>
<dbReference type="GO" id="GO:0042597">
    <property type="term" value="C:periplasmic space"/>
    <property type="evidence" value="ECO:0007669"/>
    <property type="project" value="UniProtKB-SubCell"/>
</dbReference>
<protein>
    <submittedName>
        <fullName evidence="12">Cytochrome c4</fullName>
    </submittedName>
</protein>
<feature type="binding site" description="covalent" evidence="8">
    <location>
        <position position="129"/>
    </location>
    <ligand>
        <name>heme c</name>
        <dbReference type="ChEBI" id="CHEBI:61717"/>
        <label>2</label>
    </ligand>
</feature>
<dbReference type="InterPro" id="IPR024167">
    <property type="entry name" value="Cytochrome_c4-like"/>
</dbReference>
<dbReference type="PANTHER" id="PTHR33751:SF9">
    <property type="entry name" value="CYTOCHROME C4"/>
    <property type="match status" value="1"/>
</dbReference>
<evidence type="ECO:0000256" key="8">
    <source>
        <dbReference type="PIRSR" id="PIRSR000005-1"/>
    </source>
</evidence>
<keyword evidence="10" id="KW-0732">Signal</keyword>
<feature type="binding site" description="axial binding residue" evidence="9">
    <location>
        <position position="40"/>
    </location>
    <ligand>
        <name>heme c</name>
        <dbReference type="ChEBI" id="CHEBI:61717"/>
        <label>1</label>
    </ligand>
    <ligandPart>
        <name>Fe</name>
        <dbReference type="ChEBI" id="CHEBI:18248"/>
    </ligandPart>
</feature>
<evidence type="ECO:0000256" key="2">
    <source>
        <dbReference type="ARBA" id="ARBA00022448"/>
    </source>
</evidence>
<feature type="binding site" description="covalent" evidence="8">
    <location>
        <position position="36"/>
    </location>
    <ligand>
        <name>heme c</name>
        <dbReference type="ChEBI" id="CHEBI:61717"/>
        <label>1</label>
    </ligand>
</feature>
<organism evidence="12 13">
    <name type="scientific">Allochromatium palmeri</name>
    <dbReference type="NCBI Taxonomy" id="231048"/>
    <lineage>
        <taxon>Bacteria</taxon>
        <taxon>Pseudomonadati</taxon>
        <taxon>Pseudomonadota</taxon>
        <taxon>Gammaproteobacteria</taxon>
        <taxon>Chromatiales</taxon>
        <taxon>Chromatiaceae</taxon>
        <taxon>Allochromatium</taxon>
    </lineage>
</organism>
<evidence type="ECO:0000256" key="7">
    <source>
        <dbReference type="ARBA" id="ARBA00023004"/>
    </source>
</evidence>
<keyword evidence="13" id="KW-1185">Reference proteome</keyword>
<dbReference type="GO" id="GO:0009055">
    <property type="term" value="F:electron transfer activity"/>
    <property type="evidence" value="ECO:0007669"/>
    <property type="project" value="InterPro"/>
</dbReference>
<comment type="subcellular location">
    <subcellularLocation>
        <location evidence="1">Periplasm</location>
    </subcellularLocation>
</comment>